<sequence length="766" mass="83479">MPLTDLDRIAAQRLKPRAVTLWQALTALRSCVSFMNSGAHPDDETTAMLAAMRFRDGIDISFACANRGEGGQNALGPEITRDLGTIRTAEMERAADIIDLRHYWLSETPEDTIFDFGFSKLGTETLEKWGHARTLARFVHIVRRERPDMLCPTFLDIPGQHGHHRAMTALAHEVVRAAADPAFPSDLPPWRIAKLYLPAWSGAGDAYDDDLPPPPATVTVAGADSDPVTGWSFAQIGQQSRAFHQTQGMGHWIDGAGQDWPLHLVDGGKEASLFDGLPRTLSDLPATGPLAEHLGRAHASCEAAIAAWPSAEAVLKAASEALDHIWAAQSEMGEAFARDHGHRLSRKEEQLARIRAIAAGANPRLTLAQDVVRPGGSVGYVAHGGELVLPDGWTPTDDTITLPRTAKPSDPYPDTYLPGITAHGPALCVAVTAHGVTSETLHPAEQPLVVLPSHSARLDPEAAILNLANNARDIPLQITDIVPGDAAAELTLPKGWRHEDGRVIAPDDLRAGKYTLPLTLDGTDAQAVRIMHYPHTGPRMRAEDATLTVRAMTIALPEGRIAYVGGGSDRVDVWLRRAGVTLDTLEGADLTAERLAGYDTLLIGIFALRTRPKLAALMPRVHDWVQAGGNLVTLYHRPWDAWDPAHTPPRPLEIGKPSLRWRVTDERAEVTHLLPDHPLLTTPNQIGPQDWAEWDKERGLYFAKSWDAAYAPLLSMADRDEAPHQGALLSAEIGKGRHTHCALILHHQLDKLVPGAYRLLANMLHR</sequence>
<dbReference type="EMBL" id="JACIJS010000007">
    <property type="protein sequence ID" value="MBB5516479.1"/>
    <property type="molecule type" value="Genomic_DNA"/>
</dbReference>
<protein>
    <submittedName>
        <fullName evidence="1">LmbE family N-acetylglucosaminyl deacetylase</fullName>
    </submittedName>
</protein>
<dbReference type="InterPro" id="IPR003737">
    <property type="entry name" value="GlcNAc_PI_deacetylase-related"/>
</dbReference>
<accession>A0A840WN50</accession>
<dbReference type="Proteomes" id="UP000553766">
    <property type="component" value="Unassembled WGS sequence"/>
</dbReference>
<dbReference type="SUPFAM" id="SSF102588">
    <property type="entry name" value="LmbE-like"/>
    <property type="match status" value="1"/>
</dbReference>
<name>A0A840WN50_9RHOB</name>
<reference evidence="1 2" key="1">
    <citation type="submission" date="2020-08" db="EMBL/GenBank/DDBJ databases">
        <title>Genomic Encyclopedia of Type Strains, Phase IV (KMG-IV): sequencing the most valuable type-strain genomes for metagenomic binning, comparative biology and taxonomic classification.</title>
        <authorList>
            <person name="Goeker M."/>
        </authorList>
    </citation>
    <scope>NUCLEOTIDE SEQUENCE [LARGE SCALE GENOMIC DNA]</scope>
    <source>
        <strain evidence="1 2">DSM 103377</strain>
    </source>
</reference>
<keyword evidence="2" id="KW-1185">Reference proteome</keyword>
<dbReference type="SUPFAM" id="SSF52317">
    <property type="entry name" value="Class I glutamine amidotransferase-like"/>
    <property type="match status" value="1"/>
</dbReference>
<dbReference type="Gene3D" id="3.40.50.10320">
    <property type="entry name" value="LmbE-like"/>
    <property type="match status" value="1"/>
</dbReference>
<comment type="caution">
    <text evidence="1">The sequence shown here is derived from an EMBL/GenBank/DDBJ whole genome shotgun (WGS) entry which is preliminary data.</text>
</comment>
<proteinExistence type="predicted"/>
<dbReference type="AlphaFoldDB" id="A0A840WN50"/>
<dbReference type="InterPro" id="IPR029062">
    <property type="entry name" value="Class_I_gatase-like"/>
</dbReference>
<organism evidence="1 2">
    <name type="scientific">Rubricella aquisinus</name>
    <dbReference type="NCBI Taxonomy" id="2028108"/>
    <lineage>
        <taxon>Bacteria</taxon>
        <taxon>Pseudomonadati</taxon>
        <taxon>Pseudomonadota</taxon>
        <taxon>Alphaproteobacteria</taxon>
        <taxon>Rhodobacterales</taxon>
        <taxon>Paracoccaceae</taxon>
        <taxon>Rubricella</taxon>
    </lineage>
</organism>
<evidence type="ECO:0000313" key="2">
    <source>
        <dbReference type="Proteomes" id="UP000553766"/>
    </source>
</evidence>
<evidence type="ECO:0000313" key="1">
    <source>
        <dbReference type="EMBL" id="MBB5516479.1"/>
    </source>
</evidence>
<gene>
    <name evidence="1" type="ORF">FHS89_002510</name>
</gene>
<dbReference type="Pfam" id="PF02585">
    <property type="entry name" value="PIG-L"/>
    <property type="match status" value="1"/>
</dbReference>
<dbReference type="RefSeq" id="WP_184012128.1">
    <property type="nucleotide sequence ID" value="NZ_JACIJS010000007.1"/>
</dbReference>
<dbReference type="InterPro" id="IPR024078">
    <property type="entry name" value="LmbE-like_dom_sf"/>
</dbReference>